<sequence length="192" mass="21292">MDRWEGKAAVVTGASAGIGAAVSKALVEKGIHVVGLARRIDKIEELSKTLSDASGKLYPYRCDVTKEEDILKAFKWITENVGPIHILINNAGLTRPTNLIDGSTEEWRRVLEVNVMALCICTREAVRIMRENKIAGHVIHMNSIVGHKVPFMPHPNFNVYPASKHAVTALTESLRQELMHFHTGIKVTVMCE</sequence>
<dbReference type="PRINTS" id="PR00081">
    <property type="entry name" value="GDHRDH"/>
</dbReference>
<dbReference type="AlphaFoldDB" id="A0A653BHF5"/>
<keyword evidence="5" id="KW-1185">Reference proteome</keyword>
<dbReference type="FunFam" id="3.40.50.720:FF:000047">
    <property type="entry name" value="NADP-dependent L-serine/L-allo-threonine dehydrogenase"/>
    <property type="match status" value="1"/>
</dbReference>
<evidence type="ECO:0000256" key="2">
    <source>
        <dbReference type="ARBA" id="ARBA00023002"/>
    </source>
</evidence>
<dbReference type="Pfam" id="PF00106">
    <property type="entry name" value="adh_short"/>
    <property type="match status" value="1"/>
</dbReference>
<gene>
    <name evidence="4" type="ORF">CALMAC_LOCUS1033</name>
</gene>
<comment type="similarity">
    <text evidence="1 3">Belongs to the short-chain dehydrogenases/reductases (SDR) family.</text>
</comment>
<evidence type="ECO:0008006" key="6">
    <source>
        <dbReference type="Google" id="ProtNLM"/>
    </source>
</evidence>
<dbReference type="Proteomes" id="UP000410492">
    <property type="component" value="Unassembled WGS sequence"/>
</dbReference>
<accession>A0A653BHF5</accession>
<dbReference type="OrthoDB" id="1933717at2759"/>
<keyword evidence="2" id="KW-0560">Oxidoreductase</keyword>
<evidence type="ECO:0000256" key="1">
    <source>
        <dbReference type="ARBA" id="ARBA00006484"/>
    </source>
</evidence>
<organism evidence="4 5">
    <name type="scientific">Callosobruchus maculatus</name>
    <name type="common">Southern cowpea weevil</name>
    <name type="synonym">Pulse bruchid</name>
    <dbReference type="NCBI Taxonomy" id="64391"/>
    <lineage>
        <taxon>Eukaryota</taxon>
        <taxon>Metazoa</taxon>
        <taxon>Ecdysozoa</taxon>
        <taxon>Arthropoda</taxon>
        <taxon>Hexapoda</taxon>
        <taxon>Insecta</taxon>
        <taxon>Pterygota</taxon>
        <taxon>Neoptera</taxon>
        <taxon>Endopterygota</taxon>
        <taxon>Coleoptera</taxon>
        <taxon>Polyphaga</taxon>
        <taxon>Cucujiformia</taxon>
        <taxon>Chrysomeloidea</taxon>
        <taxon>Chrysomelidae</taxon>
        <taxon>Bruchinae</taxon>
        <taxon>Bruchini</taxon>
        <taxon>Callosobruchus</taxon>
    </lineage>
</organism>
<reference evidence="4 5" key="1">
    <citation type="submission" date="2019-01" db="EMBL/GenBank/DDBJ databases">
        <authorList>
            <person name="Sayadi A."/>
        </authorList>
    </citation>
    <scope>NUCLEOTIDE SEQUENCE [LARGE SCALE GENOMIC DNA]</scope>
</reference>
<dbReference type="Gene3D" id="3.40.50.720">
    <property type="entry name" value="NAD(P)-binding Rossmann-like Domain"/>
    <property type="match status" value="1"/>
</dbReference>
<name>A0A653BHF5_CALMS</name>
<dbReference type="InterPro" id="IPR002347">
    <property type="entry name" value="SDR_fam"/>
</dbReference>
<evidence type="ECO:0000256" key="3">
    <source>
        <dbReference type="RuleBase" id="RU000363"/>
    </source>
</evidence>
<proteinExistence type="inferred from homology"/>
<dbReference type="SUPFAM" id="SSF51735">
    <property type="entry name" value="NAD(P)-binding Rossmann-fold domains"/>
    <property type="match status" value="1"/>
</dbReference>
<evidence type="ECO:0000313" key="5">
    <source>
        <dbReference type="Proteomes" id="UP000410492"/>
    </source>
</evidence>
<dbReference type="PANTHER" id="PTHR43115:SF4">
    <property type="entry name" value="DEHYDROGENASE_REDUCTASE SDR FAMILY MEMBER 11"/>
    <property type="match status" value="1"/>
</dbReference>
<dbReference type="InterPro" id="IPR036291">
    <property type="entry name" value="NAD(P)-bd_dom_sf"/>
</dbReference>
<dbReference type="EMBL" id="CAACVG010001189">
    <property type="protein sequence ID" value="VEN35012.1"/>
    <property type="molecule type" value="Genomic_DNA"/>
</dbReference>
<protein>
    <recommendedName>
        <fullName evidence="6">Dehydrogenase/reductase SDR family member 11</fullName>
    </recommendedName>
</protein>
<dbReference type="PANTHER" id="PTHR43115">
    <property type="entry name" value="DEHYDROGENASE/REDUCTASE SDR FAMILY MEMBER 11"/>
    <property type="match status" value="1"/>
</dbReference>
<dbReference type="GO" id="GO:0016616">
    <property type="term" value="F:oxidoreductase activity, acting on the CH-OH group of donors, NAD or NADP as acceptor"/>
    <property type="evidence" value="ECO:0007669"/>
    <property type="project" value="UniProtKB-ARBA"/>
</dbReference>
<evidence type="ECO:0000313" key="4">
    <source>
        <dbReference type="EMBL" id="VEN35012.1"/>
    </source>
</evidence>
<dbReference type="PRINTS" id="PR00080">
    <property type="entry name" value="SDRFAMILY"/>
</dbReference>